<name>A0A1F6V3W0_9BACT</name>
<comment type="caution">
    <text evidence="2">The sequence shown here is derived from an EMBL/GenBank/DDBJ whole genome shotgun (WGS) entry which is preliminary data.</text>
</comment>
<dbReference type="AlphaFoldDB" id="A0A1F6V3W0"/>
<comment type="similarity">
    <text evidence="1">Belongs to the phD/YefM antitoxin family.</text>
</comment>
<evidence type="ECO:0000313" key="2">
    <source>
        <dbReference type="EMBL" id="OGI64219.1"/>
    </source>
</evidence>
<protein>
    <recommendedName>
        <fullName evidence="4">Antitoxin</fullName>
    </recommendedName>
</protein>
<evidence type="ECO:0000313" key="3">
    <source>
        <dbReference type="Proteomes" id="UP000178985"/>
    </source>
</evidence>
<dbReference type="SUPFAM" id="SSF143120">
    <property type="entry name" value="YefM-like"/>
    <property type="match status" value="1"/>
</dbReference>
<sequence>MNTKVIKSNLIGFKELRENADKYIDAVSRGKSFTVLRRSKPIFNITPVDEWGDEGLWETVVDFRDKKGRGIKSGDLLKMLKKISQ</sequence>
<gene>
    <name evidence="2" type="ORF">A2733_03120</name>
</gene>
<accession>A0A1F6V3W0</accession>
<organism evidence="2 3">
    <name type="scientific">Candidatus Nomurabacteria bacterium RIFCSPHIGHO2_01_FULL_40_20</name>
    <dbReference type="NCBI Taxonomy" id="1801738"/>
    <lineage>
        <taxon>Bacteria</taxon>
        <taxon>Candidatus Nomuraibacteriota</taxon>
    </lineage>
</organism>
<dbReference type="Proteomes" id="UP000178985">
    <property type="component" value="Unassembled WGS sequence"/>
</dbReference>
<dbReference type="InterPro" id="IPR036165">
    <property type="entry name" value="YefM-like_sf"/>
</dbReference>
<dbReference type="EMBL" id="MFTO01000005">
    <property type="protein sequence ID" value="OGI64219.1"/>
    <property type="molecule type" value="Genomic_DNA"/>
</dbReference>
<proteinExistence type="inferred from homology"/>
<dbReference type="NCBIfam" id="TIGR01552">
    <property type="entry name" value="phd_fam"/>
    <property type="match status" value="1"/>
</dbReference>
<reference evidence="2 3" key="1">
    <citation type="journal article" date="2016" name="Nat. Commun.">
        <title>Thousands of microbial genomes shed light on interconnected biogeochemical processes in an aquifer system.</title>
        <authorList>
            <person name="Anantharaman K."/>
            <person name="Brown C.T."/>
            <person name="Hug L.A."/>
            <person name="Sharon I."/>
            <person name="Castelle C.J."/>
            <person name="Probst A.J."/>
            <person name="Thomas B.C."/>
            <person name="Singh A."/>
            <person name="Wilkins M.J."/>
            <person name="Karaoz U."/>
            <person name="Brodie E.L."/>
            <person name="Williams K.H."/>
            <person name="Hubbard S.S."/>
            <person name="Banfield J.F."/>
        </authorList>
    </citation>
    <scope>NUCLEOTIDE SEQUENCE [LARGE SCALE GENOMIC DNA]</scope>
</reference>
<evidence type="ECO:0008006" key="4">
    <source>
        <dbReference type="Google" id="ProtNLM"/>
    </source>
</evidence>
<evidence type="ECO:0000256" key="1">
    <source>
        <dbReference type="ARBA" id="ARBA00009981"/>
    </source>
</evidence>